<protein>
    <submittedName>
        <fullName evidence="2">Uncharacterized protein</fullName>
    </submittedName>
</protein>
<evidence type="ECO:0000256" key="1">
    <source>
        <dbReference type="SAM" id="MobiDB-lite"/>
    </source>
</evidence>
<gene>
    <name evidence="2" type="ORF">Tco_0975027</name>
</gene>
<dbReference type="EMBL" id="BQNB010016188">
    <property type="protein sequence ID" value="GJT48870.1"/>
    <property type="molecule type" value="Genomic_DNA"/>
</dbReference>
<reference evidence="2" key="2">
    <citation type="submission" date="2022-01" db="EMBL/GenBank/DDBJ databases">
        <authorList>
            <person name="Yamashiro T."/>
            <person name="Shiraishi A."/>
            <person name="Satake H."/>
            <person name="Nakayama K."/>
        </authorList>
    </citation>
    <scope>NUCLEOTIDE SEQUENCE</scope>
</reference>
<evidence type="ECO:0000313" key="2">
    <source>
        <dbReference type="EMBL" id="GJT48870.1"/>
    </source>
</evidence>
<sequence length="87" mass="9413">MAMVLSTQGTQALVHMVHQQVKVGAQDPARNLEMVGAQVRAHSQELWSYGAWGGPFHIVYETRGGTQSRTDSSSATKMTLPGSNQVD</sequence>
<reference evidence="2" key="1">
    <citation type="journal article" date="2022" name="Int. J. Mol. Sci.">
        <title>Draft Genome of Tanacetum Coccineum: Genomic Comparison of Closely Related Tanacetum-Family Plants.</title>
        <authorList>
            <person name="Yamashiro T."/>
            <person name="Shiraishi A."/>
            <person name="Nakayama K."/>
            <person name="Satake H."/>
        </authorList>
    </citation>
    <scope>NUCLEOTIDE SEQUENCE</scope>
</reference>
<dbReference type="Proteomes" id="UP001151760">
    <property type="component" value="Unassembled WGS sequence"/>
</dbReference>
<evidence type="ECO:0000313" key="3">
    <source>
        <dbReference type="Proteomes" id="UP001151760"/>
    </source>
</evidence>
<name>A0ABQ5EDA0_9ASTR</name>
<organism evidence="2 3">
    <name type="scientific">Tanacetum coccineum</name>
    <dbReference type="NCBI Taxonomy" id="301880"/>
    <lineage>
        <taxon>Eukaryota</taxon>
        <taxon>Viridiplantae</taxon>
        <taxon>Streptophyta</taxon>
        <taxon>Embryophyta</taxon>
        <taxon>Tracheophyta</taxon>
        <taxon>Spermatophyta</taxon>
        <taxon>Magnoliopsida</taxon>
        <taxon>eudicotyledons</taxon>
        <taxon>Gunneridae</taxon>
        <taxon>Pentapetalae</taxon>
        <taxon>asterids</taxon>
        <taxon>campanulids</taxon>
        <taxon>Asterales</taxon>
        <taxon>Asteraceae</taxon>
        <taxon>Asteroideae</taxon>
        <taxon>Anthemideae</taxon>
        <taxon>Anthemidinae</taxon>
        <taxon>Tanacetum</taxon>
    </lineage>
</organism>
<accession>A0ABQ5EDA0</accession>
<comment type="caution">
    <text evidence="2">The sequence shown here is derived from an EMBL/GenBank/DDBJ whole genome shotgun (WGS) entry which is preliminary data.</text>
</comment>
<keyword evidence="3" id="KW-1185">Reference proteome</keyword>
<feature type="region of interest" description="Disordered" evidence="1">
    <location>
        <begin position="63"/>
        <end position="87"/>
    </location>
</feature>
<proteinExistence type="predicted"/>
<feature type="compositionally biased region" description="Polar residues" evidence="1">
    <location>
        <begin position="64"/>
        <end position="87"/>
    </location>
</feature>